<dbReference type="RefSeq" id="WP_220660398.1">
    <property type="nucleotide sequence ID" value="NZ_CP069370.1"/>
</dbReference>
<dbReference type="InterPro" id="IPR014917">
    <property type="entry name" value="DUF1800"/>
</dbReference>
<sequence length="453" mass="48923">MMPTNETLVAFRFGYGLPLPKGAPVTPETMLAALAAPDPGPALWPGLTTEAAVEQMQFFDASRRRGKESKEAFDASSKEIARRVQELRDRSVKVAVARALDSSDGFRERLVAFWADHFTVVSTNQRTPAMPSAMVEDAIRPHLSGAFADMLVAVTLHPAMLVYLNQDRSIGPDSPIGQRNGRGLNENLAREVMELHTLGVGGGYTQDDVRQMAELLTGLTVTTEDGFAFREAWVEPGAETVLGVTYDGKGTEPIIQALRALAARPETAEHISRKLAVHFVSDDPDPDLVAAMSSAWRSSGGDLMAVYGAFLTHPAAWAPTAAKVRQPAEFLVAALRGLGVTGADVMAMDQKTLARTVVRPMQAMGQPWQQAPGPNGWPEQPEKWINPAHLATRIAWSMALPQRLADPLPDPRAMAVEVLGDRAGEAITLAVSRAESVREGVGLVLASPEFNRR</sequence>
<dbReference type="AlphaFoldDB" id="A0A8G0ZT53"/>
<accession>A0A8G0ZT53</accession>
<organism evidence="1 2">
    <name type="scientific">Neotabrizicola shimadae</name>
    <dbReference type="NCBI Taxonomy" id="2807096"/>
    <lineage>
        <taxon>Bacteria</taxon>
        <taxon>Pseudomonadati</taxon>
        <taxon>Pseudomonadota</taxon>
        <taxon>Alphaproteobacteria</taxon>
        <taxon>Rhodobacterales</taxon>
        <taxon>Paracoccaceae</taxon>
        <taxon>Neotabrizicola</taxon>
    </lineage>
</organism>
<gene>
    <name evidence="1" type="ORF">JO391_10215</name>
</gene>
<evidence type="ECO:0000313" key="2">
    <source>
        <dbReference type="Proteomes" id="UP000826300"/>
    </source>
</evidence>
<proteinExistence type="predicted"/>
<name>A0A8G0ZT53_9RHOB</name>
<protein>
    <submittedName>
        <fullName evidence="1">DUF1800 domain-containing protein</fullName>
    </submittedName>
</protein>
<dbReference type="Proteomes" id="UP000826300">
    <property type="component" value="Chromosome"/>
</dbReference>
<reference evidence="1" key="1">
    <citation type="submission" date="2021-02" db="EMBL/GenBank/DDBJ databases">
        <title>Rhodobacter shimadae sp. nov., an aerobic anoxygenic phototrophic bacterium isolated from a hot spring.</title>
        <authorList>
            <person name="Muramatsu S."/>
            <person name="Haruta S."/>
            <person name="Hirose S."/>
            <person name="Hanada S."/>
        </authorList>
    </citation>
    <scope>NUCLEOTIDE SEQUENCE</scope>
    <source>
        <strain evidence="1">N10</strain>
    </source>
</reference>
<dbReference type="EMBL" id="CP069370">
    <property type="protein sequence ID" value="QYZ68175.1"/>
    <property type="molecule type" value="Genomic_DNA"/>
</dbReference>
<dbReference type="Pfam" id="PF08811">
    <property type="entry name" value="DUF1800"/>
    <property type="match status" value="1"/>
</dbReference>
<keyword evidence="2" id="KW-1185">Reference proteome</keyword>
<dbReference type="KEGG" id="nsm:JO391_10215"/>
<evidence type="ECO:0000313" key="1">
    <source>
        <dbReference type="EMBL" id="QYZ68175.1"/>
    </source>
</evidence>